<name>A0A4Y7TMX7_COPMI</name>
<keyword evidence="3" id="KW-1185">Reference proteome</keyword>
<evidence type="ECO:0000313" key="3">
    <source>
        <dbReference type="Proteomes" id="UP000298030"/>
    </source>
</evidence>
<accession>A0A4Y7TMX7</accession>
<dbReference type="STRING" id="71717.A0A4Y7TMX7"/>
<dbReference type="OrthoDB" id="3047025at2759"/>
<protein>
    <submittedName>
        <fullName evidence="2">Uncharacterized protein</fullName>
    </submittedName>
</protein>
<feature type="compositionally biased region" description="Low complexity" evidence="1">
    <location>
        <begin position="122"/>
        <end position="132"/>
    </location>
</feature>
<sequence>MSEVIDVESDDIFIESEWIGVGRSYPNSPPPHVIQARNLKLAIPEHEKALLLKGHKTVKELHAFALPPQSGELLFWAIGSWFSDHQPTVDTMEDVLKRPIPSNDHIARMERHFNQAWIGGAKSSQQSKLQSKTTVSGMDSIST</sequence>
<gene>
    <name evidence="2" type="ORF">FA13DRAFT_1787940</name>
</gene>
<proteinExistence type="predicted"/>
<reference evidence="2 3" key="1">
    <citation type="journal article" date="2019" name="Nat. Ecol. Evol.">
        <title>Megaphylogeny resolves global patterns of mushroom evolution.</title>
        <authorList>
            <person name="Varga T."/>
            <person name="Krizsan K."/>
            <person name="Foldi C."/>
            <person name="Dima B."/>
            <person name="Sanchez-Garcia M."/>
            <person name="Sanchez-Ramirez S."/>
            <person name="Szollosi G.J."/>
            <person name="Szarkandi J.G."/>
            <person name="Papp V."/>
            <person name="Albert L."/>
            <person name="Andreopoulos W."/>
            <person name="Angelini C."/>
            <person name="Antonin V."/>
            <person name="Barry K.W."/>
            <person name="Bougher N.L."/>
            <person name="Buchanan P."/>
            <person name="Buyck B."/>
            <person name="Bense V."/>
            <person name="Catcheside P."/>
            <person name="Chovatia M."/>
            <person name="Cooper J."/>
            <person name="Damon W."/>
            <person name="Desjardin D."/>
            <person name="Finy P."/>
            <person name="Geml J."/>
            <person name="Haridas S."/>
            <person name="Hughes K."/>
            <person name="Justo A."/>
            <person name="Karasinski D."/>
            <person name="Kautmanova I."/>
            <person name="Kiss B."/>
            <person name="Kocsube S."/>
            <person name="Kotiranta H."/>
            <person name="LaButti K.M."/>
            <person name="Lechner B.E."/>
            <person name="Liimatainen K."/>
            <person name="Lipzen A."/>
            <person name="Lukacs Z."/>
            <person name="Mihaltcheva S."/>
            <person name="Morgado L.N."/>
            <person name="Niskanen T."/>
            <person name="Noordeloos M.E."/>
            <person name="Ohm R.A."/>
            <person name="Ortiz-Santana B."/>
            <person name="Ovrebo C."/>
            <person name="Racz N."/>
            <person name="Riley R."/>
            <person name="Savchenko A."/>
            <person name="Shiryaev A."/>
            <person name="Soop K."/>
            <person name="Spirin V."/>
            <person name="Szebenyi C."/>
            <person name="Tomsovsky M."/>
            <person name="Tulloss R.E."/>
            <person name="Uehling J."/>
            <person name="Grigoriev I.V."/>
            <person name="Vagvolgyi C."/>
            <person name="Papp T."/>
            <person name="Martin F.M."/>
            <person name="Miettinen O."/>
            <person name="Hibbett D.S."/>
            <person name="Nagy L.G."/>
        </authorList>
    </citation>
    <scope>NUCLEOTIDE SEQUENCE [LARGE SCALE GENOMIC DNA]</scope>
    <source>
        <strain evidence="2 3">FP101781</strain>
    </source>
</reference>
<feature type="region of interest" description="Disordered" evidence="1">
    <location>
        <begin position="120"/>
        <end position="143"/>
    </location>
</feature>
<dbReference type="EMBL" id="QPFP01000007">
    <property type="protein sequence ID" value="TEB35304.1"/>
    <property type="molecule type" value="Genomic_DNA"/>
</dbReference>
<dbReference type="AlphaFoldDB" id="A0A4Y7TMX7"/>
<dbReference type="Proteomes" id="UP000298030">
    <property type="component" value="Unassembled WGS sequence"/>
</dbReference>
<comment type="caution">
    <text evidence="2">The sequence shown here is derived from an EMBL/GenBank/DDBJ whole genome shotgun (WGS) entry which is preliminary data.</text>
</comment>
<feature type="compositionally biased region" description="Polar residues" evidence="1">
    <location>
        <begin position="133"/>
        <end position="143"/>
    </location>
</feature>
<evidence type="ECO:0000313" key="2">
    <source>
        <dbReference type="EMBL" id="TEB35304.1"/>
    </source>
</evidence>
<organism evidence="2 3">
    <name type="scientific">Coprinellus micaceus</name>
    <name type="common">Glistening ink-cap mushroom</name>
    <name type="synonym">Coprinus micaceus</name>
    <dbReference type="NCBI Taxonomy" id="71717"/>
    <lineage>
        <taxon>Eukaryota</taxon>
        <taxon>Fungi</taxon>
        <taxon>Dikarya</taxon>
        <taxon>Basidiomycota</taxon>
        <taxon>Agaricomycotina</taxon>
        <taxon>Agaricomycetes</taxon>
        <taxon>Agaricomycetidae</taxon>
        <taxon>Agaricales</taxon>
        <taxon>Agaricineae</taxon>
        <taxon>Psathyrellaceae</taxon>
        <taxon>Coprinellus</taxon>
    </lineage>
</organism>
<evidence type="ECO:0000256" key="1">
    <source>
        <dbReference type="SAM" id="MobiDB-lite"/>
    </source>
</evidence>